<organism evidence="4 5">
    <name type="scientific">Labrys miyagiensis</name>
    <dbReference type="NCBI Taxonomy" id="346912"/>
    <lineage>
        <taxon>Bacteria</taxon>
        <taxon>Pseudomonadati</taxon>
        <taxon>Pseudomonadota</taxon>
        <taxon>Alphaproteobacteria</taxon>
        <taxon>Hyphomicrobiales</taxon>
        <taxon>Xanthobacteraceae</taxon>
        <taxon>Labrys</taxon>
    </lineage>
</organism>
<comment type="caution">
    <text evidence="4">The sequence shown here is derived from an EMBL/GenBank/DDBJ whole genome shotgun (WGS) entry which is preliminary data.</text>
</comment>
<evidence type="ECO:0000313" key="5">
    <source>
        <dbReference type="Proteomes" id="UP001156882"/>
    </source>
</evidence>
<reference evidence="5" key="1">
    <citation type="journal article" date="2019" name="Int. J. Syst. Evol. Microbiol.">
        <title>The Global Catalogue of Microorganisms (GCM) 10K type strain sequencing project: providing services to taxonomists for standard genome sequencing and annotation.</title>
        <authorList>
            <consortium name="The Broad Institute Genomics Platform"/>
            <consortium name="The Broad Institute Genome Sequencing Center for Infectious Disease"/>
            <person name="Wu L."/>
            <person name="Ma J."/>
        </authorList>
    </citation>
    <scope>NUCLEOTIDE SEQUENCE [LARGE SCALE GENOMIC DNA]</scope>
    <source>
        <strain evidence="5">NBRC 101365</strain>
    </source>
</reference>
<dbReference type="PANTHER" id="PTHR10314">
    <property type="entry name" value="CYSTATHIONINE BETA-SYNTHASE"/>
    <property type="match status" value="1"/>
</dbReference>
<feature type="domain" description="Tryptophan synthase beta chain-like PALP" evidence="3">
    <location>
        <begin position="31"/>
        <end position="277"/>
    </location>
</feature>
<dbReference type="InterPro" id="IPR001926">
    <property type="entry name" value="TrpB-like_PALP"/>
</dbReference>
<dbReference type="InterPro" id="IPR036052">
    <property type="entry name" value="TrpB-like_PALP_sf"/>
</dbReference>
<keyword evidence="2" id="KW-0663">Pyridoxal phosphate</keyword>
<dbReference type="CDD" id="cd01561">
    <property type="entry name" value="CBS_like"/>
    <property type="match status" value="1"/>
</dbReference>
<proteinExistence type="predicted"/>
<gene>
    <name evidence="4" type="ORF">GCM10007874_10740</name>
</gene>
<accession>A0ABQ6CCP6</accession>
<evidence type="ECO:0000259" key="3">
    <source>
        <dbReference type="Pfam" id="PF00291"/>
    </source>
</evidence>
<comment type="cofactor">
    <cofactor evidence="1">
        <name>pyridoxal 5'-phosphate</name>
        <dbReference type="ChEBI" id="CHEBI:597326"/>
    </cofactor>
</comment>
<dbReference type="InterPro" id="IPR050214">
    <property type="entry name" value="Cys_Synth/Cystath_Beta-Synth"/>
</dbReference>
<dbReference type="Gene3D" id="3.40.50.1100">
    <property type="match status" value="2"/>
</dbReference>
<name>A0ABQ6CCP6_9HYPH</name>
<dbReference type="Pfam" id="PF00291">
    <property type="entry name" value="PALP"/>
    <property type="match status" value="1"/>
</dbReference>
<sequence length="340" mass="37479">MNGAADYLRAFETPRFACLSPNLYAASFSLMKLLPARYMVDRAAASGRLERGGHIIETTSGTFGLAMAMVCAIRQYQLTLVTASTLTEPRFTRRLEQLGAKQVIIEDPVGDGNQSGRLEHLREMLHGHESAYWPRQYDCADNRLAYSRLADLAIRSFGQIDCLVGCVGTGGSLCGTGQFLRNLFPDLSILAVDTHRSVLFGHPAGKRMLRGLGNSILPENVLHQLIDEVHWVGALPAYAMAHALVREHALFVGPSSGAAALVASWYAKRNPDAKTLVIMADEGHRYQDTIHNNIWLASLPGWPCQIPSEPVRLDRIAPAEETAWTTYPWGRRALNEIVQS</sequence>
<dbReference type="RefSeq" id="WP_284310890.1">
    <property type="nucleotide sequence ID" value="NZ_BSPC01000008.1"/>
</dbReference>
<dbReference type="EMBL" id="BSPC01000008">
    <property type="protein sequence ID" value="GLS18058.1"/>
    <property type="molecule type" value="Genomic_DNA"/>
</dbReference>
<keyword evidence="5" id="KW-1185">Reference proteome</keyword>
<evidence type="ECO:0000313" key="4">
    <source>
        <dbReference type="EMBL" id="GLS18058.1"/>
    </source>
</evidence>
<dbReference type="SUPFAM" id="SSF53686">
    <property type="entry name" value="Tryptophan synthase beta subunit-like PLP-dependent enzymes"/>
    <property type="match status" value="1"/>
</dbReference>
<evidence type="ECO:0000256" key="1">
    <source>
        <dbReference type="ARBA" id="ARBA00001933"/>
    </source>
</evidence>
<protein>
    <submittedName>
        <fullName evidence="4">Cystathionine beta-synthase</fullName>
    </submittedName>
</protein>
<evidence type="ECO:0000256" key="2">
    <source>
        <dbReference type="ARBA" id="ARBA00022898"/>
    </source>
</evidence>
<dbReference type="Proteomes" id="UP001156882">
    <property type="component" value="Unassembled WGS sequence"/>
</dbReference>